<gene>
    <name evidence="1" type="ORF">DPMN_036521</name>
</gene>
<keyword evidence="2" id="KW-1185">Reference proteome</keyword>
<organism evidence="1 2">
    <name type="scientific">Dreissena polymorpha</name>
    <name type="common">Zebra mussel</name>
    <name type="synonym">Mytilus polymorpha</name>
    <dbReference type="NCBI Taxonomy" id="45954"/>
    <lineage>
        <taxon>Eukaryota</taxon>
        <taxon>Metazoa</taxon>
        <taxon>Spiralia</taxon>
        <taxon>Lophotrochozoa</taxon>
        <taxon>Mollusca</taxon>
        <taxon>Bivalvia</taxon>
        <taxon>Autobranchia</taxon>
        <taxon>Heteroconchia</taxon>
        <taxon>Euheterodonta</taxon>
        <taxon>Imparidentia</taxon>
        <taxon>Neoheterodontei</taxon>
        <taxon>Myida</taxon>
        <taxon>Dreissenoidea</taxon>
        <taxon>Dreissenidae</taxon>
        <taxon>Dreissena</taxon>
    </lineage>
</organism>
<reference evidence="1" key="1">
    <citation type="journal article" date="2019" name="bioRxiv">
        <title>The Genome of the Zebra Mussel, Dreissena polymorpha: A Resource for Invasive Species Research.</title>
        <authorList>
            <person name="McCartney M.A."/>
            <person name="Auch B."/>
            <person name="Kono T."/>
            <person name="Mallez S."/>
            <person name="Zhang Y."/>
            <person name="Obille A."/>
            <person name="Becker A."/>
            <person name="Abrahante J.E."/>
            <person name="Garbe J."/>
            <person name="Badalamenti J.P."/>
            <person name="Herman A."/>
            <person name="Mangelson H."/>
            <person name="Liachko I."/>
            <person name="Sullivan S."/>
            <person name="Sone E.D."/>
            <person name="Koren S."/>
            <person name="Silverstein K.A.T."/>
            <person name="Beckman K.B."/>
            <person name="Gohl D.M."/>
        </authorList>
    </citation>
    <scope>NUCLEOTIDE SEQUENCE</scope>
    <source>
        <strain evidence="1">Duluth1</strain>
        <tissue evidence="1">Whole animal</tissue>
    </source>
</reference>
<sequence length="103" mass="11233">MDGLYPAPTFFTVNELSGEIRLQSSIATDAMLTNTYFVKLLAYDTAYPTMFGTATATIFVNRNPNGPVFLNQNCRASISETALIGQNIFNATAVDADLVSKRK</sequence>
<name>A0A9D4MBN9_DREPO</name>
<evidence type="ECO:0000313" key="2">
    <source>
        <dbReference type="Proteomes" id="UP000828390"/>
    </source>
</evidence>
<dbReference type="GO" id="GO:0005509">
    <property type="term" value="F:calcium ion binding"/>
    <property type="evidence" value="ECO:0007669"/>
    <property type="project" value="InterPro"/>
</dbReference>
<dbReference type="GO" id="GO:0016020">
    <property type="term" value="C:membrane"/>
    <property type="evidence" value="ECO:0007669"/>
    <property type="project" value="InterPro"/>
</dbReference>
<comment type="caution">
    <text evidence="1">The sequence shown here is derived from an EMBL/GenBank/DDBJ whole genome shotgun (WGS) entry which is preliminary data.</text>
</comment>
<proteinExistence type="predicted"/>
<dbReference type="AlphaFoldDB" id="A0A9D4MBN9"/>
<reference evidence="1" key="2">
    <citation type="submission" date="2020-11" db="EMBL/GenBank/DDBJ databases">
        <authorList>
            <person name="McCartney M.A."/>
            <person name="Auch B."/>
            <person name="Kono T."/>
            <person name="Mallez S."/>
            <person name="Becker A."/>
            <person name="Gohl D.M."/>
            <person name="Silverstein K.A.T."/>
            <person name="Koren S."/>
            <person name="Bechman K.B."/>
            <person name="Herman A."/>
            <person name="Abrahante J.E."/>
            <person name="Garbe J."/>
        </authorList>
    </citation>
    <scope>NUCLEOTIDE SEQUENCE</scope>
    <source>
        <strain evidence="1">Duluth1</strain>
        <tissue evidence="1">Whole animal</tissue>
    </source>
</reference>
<evidence type="ECO:0000313" key="1">
    <source>
        <dbReference type="EMBL" id="KAH3873289.1"/>
    </source>
</evidence>
<dbReference type="CDD" id="cd11304">
    <property type="entry name" value="Cadherin_repeat"/>
    <property type="match status" value="1"/>
</dbReference>
<accession>A0A9D4MBN9</accession>
<dbReference type="Gene3D" id="2.60.40.60">
    <property type="entry name" value="Cadherins"/>
    <property type="match status" value="1"/>
</dbReference>
<dbReference type="EMBL" id="JAIWYP010000002">
    <property type="protein sequence ID" value="KAH3873289.1"/>
    <property type="molecule type" value="Genomic_DNA"/>
</dbReference>
<dbReference type="SUPFAM" id="SSF49313">
    <property type="entry name" value="Cadherin-like"/>
    <property type="match status" value="2"/>
</dbReference>
<protein>
    <submittedName>
        <fullName evidence="1">Uncharacterized protein</fullName>
    </submittedName>
</protein>
<dbReference type="Proteomes" id="UP000828390">
    <property type="component" value="Unassembled WGS sequence"/>
</dbReference>
<dbReference type="InterPro" id="IPR015919">
    <property type="entry name" value="Cadherin-like_sf"/>
</dbReference>